<keyword evidence="2" id="KW-1185">Reference proteome</keyword>
<proteinExistence type="predicted"/>
<comment type="caution">
    <text evidence="1">The sequence shown here is derived from an EMBL/GenBank/DDBJ whole genome shotgun (WGS) entry which is preliminary data.</text>
</comment>
<evidence type="ECO:0000313" key="1">
    <source>
        <dbReference type="EMBL" id="GIX61113.1"/>
    </source>
</evidence>
<organism evidence="1 2">
    <name type="scientific">Babesia caballi</name>
    <dbReference type="NCBI Taxonomy" id="5871"/>
    <lineage>
        <taxon>Eukaryota</taxon>
        <taxon>Sar</taxon>
        <taxon>Alveolata</taxon>
        <taxon>Apicomplexa</taxon>
        <taxon>Aconoidasida</taxon>
        <taxon>Piroplasmida</taxon>
        <taxon>Babesiidae</taxon>
        <taxon>Babesia</taxon>
    </lineage>
</organism>
<dbReference type="AlphaFoldDB" id="A0AAV4LN16"/>
<name>A0AAV4LN16_BABCB</name>
<dbReference type="Proteomes" id="UP001497744">
    <property type="component" value="Unassembled WGS sequence"/>
</dbReference>
<dbReference type="RefSeq" id="XP_067713184.1">
    <property type="nucleotide sequence ID" value="XM_067857083.1"/>
</dbReference>
<protein>
    <submittedName>
        <fullName evidence="1">Uncharacterized protein</fullName>
    </submittedName>
</protein>
<accession>A0AAV4LN16</accession>
<sequence>MSLSCIEIRPGYDPASLSALVKRESTQLADVELRDLDAELGMSRARLGALLEQVADPGVEKGNLLCIRGVVEPHVGPDVTPDALERGEPGDQRGEPQNVVHAEAALHKHDLDEGQLAALIRVVGEGVVHLPRDGEPVPVQVANARAVDRERGDVVVLEHQLVDGAARAHAGVEVGLLDVGVEGRVAHGEVHELVRLQDAREHPQRRLLVSELDQVGHAVELEVVLGEVQSLRVDVGGDVAPAVLGDAQERVDAVGASADVKHLHVLAARDGLGCADGRVLLRRPEAFRQRVRQVVGNVQQVGHVVDVVGPSGHTRCQVAPQVGLDRVVRPGVTLRLATFRLVVGVARIAGAPTGQIEVDAVGAPQNCLRQMVNGVRVVKFVVVPEVLRHGRLPLWVWHQVALEHRERPRQRHEIVPDVVARSGVHVRAPLYLAAARRGLRRSLGGRTVGLTSPPFYH</sequence>
<dbReference type="EMBL" id="BPLF01000001">
    <property type="protein sequence ID" value="GIX61113.1"/>
    <property type="molecule type" value="Genomic_DNA"/>
</dbReference>
<dbReference type="GeneID" id="94192596"/>
<reference evidence="1 2" key="1">
    <citation type="submission" date="2021-06" db="EMBL/GenBank/DDBJ databases">
        <title>Genome sequence of Babesia caballi.</title>
        <authorList>
            <person name="Yamagishi J."/>
            <person name="Kidaka T."/>
            <person name="Ochi A."/>
        </authorList>
    </citation>
    <scope>NUCLEOTIDE SEQUENCE [LARGE SCALE GENOMIC DNA]</scope>
    <source>
        <strain evidence="1">USDA-D6B2</strain>
    </source>
</reference>
<evidence type="ECO:0000313" key="2">
    <source>
        <dbReference type="Proteomes" id="UP001497744"/>
    </source>
</evidence>
<gene>
    <name evidence="1" type="ORF">BcabD6B2_05480</name>
</gene>